<keyword evidence="1" id="KW-0805">Transcription regulation</keyword>
<dbReference type="Gene3D" id="1.10.357.10">
    <property type="entry name" value="Tetracycline Repressor, domain 2"/>
    <property type="match status" value="1"/>
</dbReference>
<reference evidence="6 7" key="1">
    <citation type="submission" date="2019-07" db="EMBL/GenBank/DDBJ databases">
        <title>Tomitella cavernea sp. nov., an actinomycete isolated from soil.</title>
        <authorList>
            <person name="Cheng J."/>
        </authorList>
    </citation>
    <scope>NUCLEOTIDE SEQUENCE [LARGE SCALE GENOMIC DNA]</scope>
    <source>
        <strain evidence="6 7">HY188</strain>
    </source>
</reference>
<name>A0A516X8Q6_9ACTN</name>
<dbReference type="AlphaFoldDB" id="A0A516X8Q6"/>
<dbReference type="KEGG" id="toy:FO059_16585"/>
<dbReference type="OrthoDB" id="4537491at2"/>
<keyword evidence="7" id="KW-1185">Reference proteome</keyword>
<sequence length="215" mass="23157">MPAFEPTRRHLSAQQAATVESLTQAAVTVLRGKGYSGLTIRLVAADAGVAPATAYTYFSSKNHLMAEAFWRRLAALPETSPERTSPQGSSRLERVASVMRGVALLVSDEPELSSAVTAALLGDDPEVRHLRIRIGMNIRRRLSLALRFDESADSRTADGAQDPGGATDEDVLEALETVWAGGLVRAGMGHQTYHEIADRLETFAGLILSSEREGK</sequence>
<dbReference type="GO" id="GO:0003700">
    <property type="term" value="F:DNA-binding transcription factor activity"/>
    <property type="evidence" value="ECO:0007669"/>
    <property type="project" value="TreeGrafter"/>
</dbReference>
<evidence type="ECO:0000313" key="7">
    <source>
        <dbReference type="Proteomes" id="UP000317344"/>
    </source>
</evidence>
<evidence type="ECO:0000256" key="3">
    <source>
        <dbReference type="ARBA" id="ARBA00023163"/>
    </source>
</evidence>
<gene>
    <name evidence="6" type="ORF">FO059_16585</name>
</gene>
<dbReference type="EMBL" id="CP041765">
    <property type="protein sequence ID" value="QDQ99455.1"/>
    <property type="molecule type" value="Genomic_DNA"/>
</dbReference>
<keyword evidence="3" id="KW-0804">Transcription</keyword>
<accession>A0A516X8Q6</accession>
<feature type="domain" description="HTH tetR-type" evidence="5">
    <location>
        <begin position="16"/>
        <end position="76"/>
    </location>
</feature>
<reference evidence="6 7" key="2">
    <citation type="submission" date="2019-07" db="EMBL/GenBank/DDBJ databases">
        <authorList>
            <person name="Huang Y."/>
        </authorList>
    </citation>
    <scope>NUCLEOTIDE SEQUENCE [LARGE SCALE GENOMIC DNA]</scope>
    <source>
        <strain evidence="6 7">HY188</strain>
    </source>
</reference>
<dbReference type="InterPro" id="IPR009057">
    <property type="entry name" value="Homeodomain-like_sf"/>
</dbReference>
<dbReference type="GO" id="GO:0000976">
    <property type="term" value="F:transcription cis-regulatory region binding"/>
    <property type="evidence" value="ECO:0007669"/>
    <property type="project" value="TreeGrafter"/>
</dbReference>
<dbReference type="Proteomes" id="UP000317344">
    <property type="component" value="Chromosome"/>
</dbReference>
<evidence type="ECO:0000256" key="4">
    <source>
        <dbReference type="PROSITE-ProRule" id="PRU00335"/>
    </source>
</evidence>
<proteinExistence type="predicted"/>
<evidence type="ECO:0000313" key="6">
    <source>
        <dbReference type="EMBL" id="QDQ99455.1"/>
    </source>
</evidence>
<dbReference type="InterPro" id="IPR050109">
    <property type="entry name" value="HTH-type_TetR-like_transc_reg"/>
</dbReference>
<dbReference type="PRINTS" id="PR00455">
    <property type="entry name" value="HTHTETR"/>
</dbReference>
<dbReference type="SUPFAM" id="SSF46689">
    <property type="entry name" value="Homeodomain-like"/>
    <property type="match status" value="1"/>
</dbReference>
<dbReference type="InterPro" id="IPR001647">
    <property type="entry name" value="HTH_TetR"/>
</dbReference>
<feature type="DNA-binding region" description="H-T-H motif" evidence="4">
    <location>
        <begin position="39"/>
        <end position="58"/>
    </location>
</feature>
<evidence type="ECO:0000256" key="1">
    <source>
        <dbReference type="ARBA" id="ARBA00023015"/>
    </source>
</evidence>
<protein>
    <submittedName>
        <fullName evidence="6">TetR family transcriptional regulator</fullName>
    </submittedName>
</protein>
<dbReference type="InterPro" id="IPR023772">
    <property type="entry name" value="DNA-bd_HTH_TetR-type_CS"/>
</dbReference>
<evidence type="ECO:0000256" key="2">
    <source>
        <dbReference type="ARBA" id="ARBA00023125"/>
    </source>
</evidence>
<dbReference type="PANTHER" id="PTHR30055:SF234">
    <property type="entry name" value="HTH-TYPE TRANSCRIPTIONAL REGULATOR BETI"/>
    <property type="match status" value="1"/>
</dbReference>
<dbReference type="Pfam" id="PF00440">
    <property type="entry name" value="TetR_N"/>
    <property type="match status" value="1"/>
</dbReference>
<dbReference type="PANTHER" id="PTHR30055">
    <property type="entry name" value="HTH-TYPE TRANSCRIPTIONAL REGULATOR RUTR"/>
    <property type="match status" value="1"/>
</dbReference>
<evidence type="ECO:0000259" key="5">
    <source>
        <dbReference type="PROSITE" id="PS50977"/>
    </source>
</evidence>
<organism evidence="6 7">
    <name type="scientific">Tomitella fengzijianii</name>
    <dbReference type="NCBI Taxonomy" id="2597660"/>
    <lineage>
        <taxon>Bacteria</taxon>
        <taxon>Bacillati</taxon>
        <taxon>Actinomycetota</taxon>
        <taxon>Actinomycetes</taxon>
        <taxon>Mycobacteriales</taxon>
        <taxon>Tomitella</taxon>
    </lineage>
</organism>
<dbReference type="PROSITE" id="PS01081">
    <property type="entry name" value="HTH_TETR_1"/>
    <property type="match status" value="1"/>
</dbReference>
<dbReference type="PROSITE" id="PS50977">
    <property type="entry name" value="HTH_TETR_2"/>
    <property type="match status" value="1"/>
</dbReference>
<keyword evidence="2 4" id="KW-0238">DNA-binding</keyword>